<reference evidence="2 3" key="1">
    <citation type="journal article" date="2014" name="Agronomy (Basel)">
        <title>A Draft Genome Sequence for Ensete ventricosum, the Drought-Tolerant Tree Against Hunger.</title>
        <authorList>
            <person name="Harrison J."/>
            <person name="Moore K.A."/>
            <person name="Paszkiewicz K."/>
            <person name="Jones T."/>
            <person name="Grant M."/>
            <person name="Ambacheew D."/>
            <person name="Muzemil S."/>
            <person name="Studholme D.J."/>
        </authorList>
    </citation>
    <scope>NUCLEOTIDE SEQUENCE [LARGE SCALE GENOMIC DNA]</scope>
</reference>
<dbReference type="AlphaFoldDB" id="A0A426YH68"/>
<accession>A0A426YH68</accession>
<feature type="chain" id="PRO_5019075994" evidence="1">
    <location>
        <begin position="25"/>
        <end position="103"/>
    </location>
</feature>
<evidence type="ECO:0000313" key="2">
    <source>
        <dbReference type="EMBL" id="RRT51081.1"/>
    </source>
</evidence>
<sequence>MPPANPRRLYHLLLFLATVAGHLCSSPPLHRRRLSLSIGRSPHRCHVATASSVSRRALLPTLAPAPDVETVTTTLVVAPIATTWLLPLFPGGLSSPPWHLHPM</sequence>
<gene>
    <name evidence="2" type="ORF">B296_00009897</name>
</gene>
<evidence type="ECO:0000313" key="3">
    <source>
        <dbReference type="Proteomes" id="UP000287651"/>
    </source>
</evidence>
<name>A0A426YH68_ENSVE</name>
<protein>
    <submittedName>
        <fullName evidence="2">Uncharacterized protein</fullName>
    </submittedName>
</protein>
<evidence type="ECO:0000256" key="1">
    <source>
        <dbReference type="SAM" id="SignalP"/>
    </source>
</evidence>
<keyword evidence="1" id="KW-0732">Signal</keyword>
<dbReference type="EMBL" id="AMZH03012404">
    <property type="protein sequence ID" value="RRT51081.1"/>
    <property type="molecule type" value="Genomic_DNA"/>
</dbReference>
<proteinExistence type="predicted"/>
<dbReference type="Proteomes" id="UP000287651">
    <property type="component" value="Unassembled WGS sequence"/>
</dbReference>
<feature type="signal peptide" evidence="1">
    <location>
        <begin position="1"/>
        <end position="24"/>
    </location>
</feature>
<organism evidence="2 3">
    <name type="scientific">Ensete ventricosum</name>
    <name type="common">Abyssinian banana</name>
    <name type="synonym">Musa ensete</name>
    <dbReference type="NCBI Taxonomy" id="4639"/>
    <lineage>
        <taxon>Eukaryota</taxon>
        <taxon>Viridiplantae</taxon>
        <taxon>Streptophyta</taxon>
        <taxon>Embryophyta</taxon>
        <taxon>Tracheophyta</taxon>
        <taxon>Spermatophyta</taxon>
        <taxon>Magnoliopsida</taxon>
        <taxon>Liliopsida</taxon>
        <taxon>Zingiberales</taxon>
        <taxon>Musaceae</taxon>
        <taxon>Ensete</taxon>
    </lineage>
</organism>
<comment type="caution">
    <text evidence="2">The sequence shown here is derived from an EMBL/GenBank/DDBJ whole genome shotgun (WGS) entry which is preliminary data.</text>
</comment>